<evidence type="ECO:0000259" key="1">
    <source>
        <dbReference type="Pfam" id="PF13191"/>
    </source>
</evidence>
<proteinExistence type="predicted"/>
<dbReference type="AlphaFoldDB" id="A0A9Q0MNU9"/>
<accession>A0A9Q0MNU9</accession>
<dbReference type="PANTHER" id="PTHR46082">
    <property type="entry name" value="ATP/GTP-BINDING PROTEIN-RELATED"/>
    <property type="match status" value="1"/>
</dbReference>
<dbReference type="InterPro" id="IPR019734">
    <property type="entry name" value="TPR_rpt"/>
</dbReference>
<dbReference type="Proteomes" id="UP001151699">
    <property type="component" value="Chromosome C"/>
</dbReference>
<dbReference type="InterPro" id="IPR011990">
    <property type="entry name" value="TPR-like_helical_dom_sf"/>
</dbReference>
<dbReference type="InterPro" id="IPR053137">
    <property type="entry name" value="NLR-like"/>
</dbReference>
<reference evidence="3" key="1">
    <citation type="submission" date="2022-07" db="EMBL/GenBank/DDBJ databases">
        <authorList>
            <person name="Trinca V."/>
            <person name="Uliana J.V.C."/>
            <person name="Torres T.T."/>
            <person name="Ward R.J."/>
            <person name="Monesi N."/>
        </authorList>
    </citation>
    <scope>NUCLEOTIDE SEQUENCE</scope>
    <source>
        <strain evidence="3">HSMRA1968</strain>
        <tissue evidence="3">Whole embryos</tissue>
    </source>
</reference>
<dbReference type="SUPFAM" id="SSF52540">
    <property type="entry name" value="P-loop containing nucleoside triphosphate hydrolases"/>
    <property type="match status" value="1"/>
</dbReference>
<dbReference type="Pfam" id="PF25000">
    <property type="entry name" value="DUF7779"/>
    <property type="match status" value="1"/>
</dbReference>
<comment type="caution">
    <text evidence="3">The sequence shown here is derived from an EMBL/GenBank/DDBJ whole genome shotgun (WGS) entry which is preliminary data.</text>
</comment>
<dbReference type="InterPro" id="IPR056681">
    <property type="entry name" value="DUF7779"/>
</dbReference>
<dbReference type="Pfam" id="PF13424">
    <property type="entry name" value="TPR_12"/>
    <property type="match status" value="4"/>
</dbReference>
<dbReference type="SUPFAM" id="SSF48452">
    <property type="entry name" value="TPR-like"/>
    <property type="match status" value="2"/>
</dbReference>
<feature type="domain" description="DUF7779" evidence="2">
    <location>
        <begin position="314"/>
        <end position="384"/>
    </location>
</feature>
<protein>
    <submittedName>
        <fullName evidence="3">Nephrocystin-3</fullName>
    </submittedName>
</protein>
<dbReference type="Pfam" id="PF13374">
    <property type="entry name" value="TPR_10"/>
    <property type="match status" value="2"/>
</dbReference>
<dbReference type="InterPro" id="IPR041664">
    <property type="entry name" value="AAA_16"/>
</dbReference>
<dbReference type="Pfam" id="PF13191">
    <property type="entry name" value="AAA_16"/>
    <property type="match status" value="1"/>
</dbReference>
<name>A0A9Q0MNU9_9DIPT</name>
<dbReference type="EMBL" id="WJQU01000004">
    <property type="protein sequence ID" value="KAJ6635390.1"/>
    <property type="molecule type" value="Genomic_DNA"/>
</dbReference>
<organism evidence="3 4">
    <name type="scientific">Pseudolycoriella hygida</name>
    <dbReference type="NCBI Taxonomy" id="35572"/>
    <lineage>
        <taxon>Eukaryota</taxon>
        <taxon>Metazoa</taxon>
        <taxon>Ecdysozoa</taxon>
        <taxon>Arthropoda</taxon>
        <taxon>Hexapoda</taxon>
        <taxon>Insecta</taxon>
        <taxon>Pterygota</taxon>
        <taxon>Neoptera</taxon>
        <taxon>Endopterygota</taxon>
        <taxon>Diptera</taxon>
        <taxon>Nematocera</taxon>
        <taxon>Sciaroidea</taxon>
        <taxon>Sciaridae</taxon>
        <taxon>Pseudolycoriella</taxon>
    </lineage>
</organism>
<dbReference type="OrthoDB" id="2134805at2759"/>
<dbReference type="PANTHER" id="PTHR46082:SF6">
    <property type="entry name" value="AAA+ ATPASE DOMAIN-CONTAINING PROTEIN-RELATED"/>
    <property type="match status" value="1"/>
</dbReference>
<sequence length="942" mass="108303">MATFVRNIYANLGPVVQFQEAEVVNIVTNITQNLTPKSDPDPIYFKVQSPVIHFVGRRSELIRLEDAMKDATKSHIIVISGLGGIGKTQLVRKFIKTNRLAYKNVIWINSDRYELIVESLKTLAKDELNICLTHEDGREKDFNSVIGQVLNKLSRARTLIVSDNVDKIDDVKFLLTIETFGEKPHFIITSRIREWGDGIDNIHLDAWNVVEAIEYVSTVLKDPSDSDDDKRLLSDRLQAFPLALKQATAFINYQRKQNTLYRITDYITNYHTQEMLDCRLFQNDVLNIYEQTTFTTWRVTIDAIEREGAYGKIAVRILHTIAYFDPENIQRNVFLIYFASDDEEHVLSATTLLVNYSMVDCHVDQSLLNIHRLVQQVIKINLKASHQEGNILKDALILMSKLAQSEKLNENHSHAISIFISALEYNELVEEFASLPQNIFSCLMEWGKFNRAKEFGDKILHPFSNIFGQNHPKTLETMLTTAHSFRQLGLHTKALEMYQEVLERRKHILGEDHPDTLTSKFSTAWSFRQLGMHNEAIGLYKDVFDAWKNNFGRDHPKTLTCKANMAFSYKELGMQDKALQMYGEVFDKRRCILGEDHPATLITNFDVAELHRNLGMNCEATQMYEEILEKWERSMGENHPDTLISKSNIASSYKALGMYQKALQMYKDVLDKEMEILGENHPDTIMSKSNIAILYGELGMHTEALEMSRQVFEKMKEILGDNNPETLKSQFYVAVSYGELGMKSEALQVYREVFEKEKSMKGEDHPECLVIRSNIVLLLAELGAHAEALQMCEELLEKYKLTLVDDHPNTLIIQSNIAGLYGELGMKTEALEMFTDILKKQNNVEGEHHPHTITTKSNLAHLYGELGMTSIAYKMFQEVFQKRKNILGENHPKTVLSKSKVDEYKYDKLVVWPSSFNLLRFFQRLLQSLIFCCLFSSVESIL</sequence>
<evidence type="ECO:0000313" key="4">
    <source>
        <dbReference type="Proteomes" id="UP001151699"/>
    </source>
</evidence>
<dbReference type="Gene3D" id="1.25.40.10">
    <property type="entry name" value="Tetratricopeptide repeat domain"/>
    <property type="match status" value="3"/>
</dbReference>
<dbReference type="SMART" id="SM00028">
    <property type="entry name" value="TPR"/>
    <property type="match status" value="8"/>
</dbReference>
<dbReference type="InterPro" id="IPR027417">
    <property type="entry name" value="P-loop_NTPase"/>
</dbReference>
<feature type="domain" description="Orc1-like AAA ATPase" evidence="1">
    <location>
        <begin position="54"/>
        <end position="172"/>
    </location>
</feature>
<gene>
    <name evidence="3" type="primary">NPHP3</name>
    <name evidence="3" type="ORF">Bhyg_13975</name>
</gene>
<evidence type="ECO:0000313" key="3">
    <source>
        <dbReference type="EMBL" id="KAJ6635390.1"/>
    </source>
</evidence>
<dbReference type="Gene3D" id="3.40.50.300">
    <property type="entry name" value="P-loop containing nucleotide triphosphate hydrolases"/>
    <property type="match status" value="1"/>
</dbReference>
<keyword evidence="4" id="KW-1185">Reference proteome</keyword>
<evidence type="ECO:0000259" key="2">
    <source>
        <dbReference type="Pfam" id="PF25000"/>
    </source>
</evidence>